<dbReference type="SUPFAM" id="SSF109709">
    <property type="entry name" value="KorB DNA-binding domain-like"/>
    <property type="match status" value="1"/>
</dbReference>
<dbReference type="FunFam" id="3.90.1530.30:FF:000001">
    <property type="entry name" value="Chromosome partitioning protein ParB"/>
    <property type="match status" value="1"/>
</dbReference>
<dbReference type="Pfam" id="PF23552">
    <property type="entry name" value="ParB_C"/>
    <property type="match status" value="1"/>
</dbReference>
<accession>A0A368BIT8</accession>
<dbReference type="InterPro" id="IPR057240">
    <property type="entry name" value="ParB_dimer_C"/>
</dbReference>
<dbReference type="Pfam" id="PF17762">
    <property type="entry name" value="HTH_ParB"/>
    <property type="match status" value="1"/>
</dbReference>
<protein>
    <recommendedName>
        <fullName evidence="2">Probable chromosome-partitioning protein ParB</fullName>
    </recommendedName>
</protein>
<dbReference type="InterPro" id="IPR003115">
    <property type="entry name" value="ParB_N"/>
</dbReference>
<dbReference type="Gene3D" id="1.10.10.2830">
    <property type="match status" value="1"/>
</dbReference>
<comment type="function">
    <text evidence="5">Involved in chromosome partition. Localize to both poles of the predivisional cell following completion of DNA replication. Binds to the DNA origin of replication.</text>
</comment>
<dbReference type="InterPro" id="IPR041468">
    <property type="entry name" value="HTH_ParB/Spo0J"/>
</dbReference>
<evidence type="ECO:0000256" key="5">
    <source>
        <dbReference type="ARBA" id="ARBA00025472"/>
    </source>
</evidence>
<comment type="similarity">
    <text evidence="1">Belongs to the ParB family.</text>
</comment>
<dbReference type="SMART" id="SM00470">
    <property type="entry name" value="ParB"/>
    <property type="match status" value="1"/>
</dbReference>
<dbReference type="AlphaFoldDB" id="A0A368BIT8"/>
<dbReference type="SUPFAM" id="SSF110849">
    <property type="entry name" value="ParB/Sulfiredoxin"/>
    <property type="match status" value="1"/>
</dbReference>
<keyword evidence="3" id="KW-0159">Chromosome partition</keyword>
<dbReference type="GO" id="GO:0005694">
    <property type="term" value="C:chromosome"/>
    <property type="evidence" value="ECO:0007669"/>
    <property type="project" value="TreeGrafter"/>
</dbReference>
<keyword evidence="4" id="KW-0238">DNA-binding</keyword>
<gene>
    <name evidence="7" type="ORF">DBW98_04225</name>
</gene>
<dbReference type="GO" id="GO:0007059">
    <property type="term" value="P:chromosome segregation"/>
    <property type="evidence" value="ECO:0007669"/>
    <property type="project" value="UniProtKB-KW"/>
</dbReference>
<dbReference type="FunFam" id="1.10.10.2830:FF:000001">
    <property type="entry name" value="Chromosome partitioning protein ParB"/>
    <property type="match status" value="1"/>
</dbReference>
<dbReference type="PANTHER" id="PTHR33375">
    <property type="entry name" value="CHROMOSOME-PARTITIONING PROTEIN PARB-RELATED"/>
    <property type="match status" value="1"/>
</dbReference>
<evidence type="ECO:0000256" key="2">
    <source>
        <dbReference type="ARBA" id="ARBA00022372"/>
    </source>
</evidence>
<organism evidence="7 8">
    <name type="scientific">SAR86 cluster bacterium</name>
    <dbReference type="NCBI Taxonomy" id="2030880"/>
    <lineage>
        <taxon>Bacteria</taxon>
        <taxon>Pseudomonadati</taxon>
        <taxon>Pseudomonadota</taxon>
        <taxon>Gammaproteobacteria</taxon>
        <taxon>SAR86 cluster</taxon>
    </lineage>
</organism>
<sequence>MKVADKILNTGLDALLGDVAAPNKQSIKEIDLNQIKPNRYQPRQSFDEQKIIELSQSIKKHGILSPMLVRETGAGGYELIAGERRLRAAKKAGLKTAPCMVDAAEDQLSLELALIENLQREDLNPIEEARGYDRLKREFSLTQDKISEVTGKARSSVANSMRLLNLPASIIDLLYSGDLEKGHAKILASMEPKEAEELAQKIVSLGMTVKDAAKSNKPTKIKHKANTKNRDLLNIEEELSENMGHNIQIDQQSASKGKISITYSSKDERESIISKLLKLKNN</sequence>
<dbReference type="PANTHER" id="PTHR33375:SF1">
    <property type="entry name" value="CHROMOSOME-PARTITIONING PROTEIN PARB-RELATED"/>
    <property type="match status" value="1"/>
</dbReference>
<comment type="caution">
    <text evidence="7">The sequence shown here is derived from an EMBL/GenBank/DDBJ whole genome shotgun (WGS) entry which is preliminary data.</text>
</comment>
<evidence type="ECO:0000256" key="3">
    <source>
        <dbReference type="ARBA" id="ARBA00022829"/>
    </source>
</evidence>
<dbReference type="CDD" id="cd16393">
    <property type="entry name" value="SPO0J_N"/>
    <property type="match status" value="1"/>
</dbReference>
<dbReference type="Proteomes" id="UP000253032">
    <property type="component" value="Unassembled WGS sequence"/>
</dbReference>
<reference evidence="7 8" key="1">
    <citation type="journal article" date="2018" name="Microbiome">
        <title>Fine metagenomic profile of the Mediterranean stratified and mixed water columns revealed by assembly and recruitment.</title>
        <authorList>
            <person name="Haro-Moreno J.M."/>
            <person name="Lopez-Perez M."/>
            <person name="De La Torre J.R."/>
            <person name="Picazo A."/>
            <person name="Camacho A."/>
            <person name="Rodriguez-Valera F."/>
        </authorList>
    </citation>
    <scope>NUCLEOTIDE SEQUENCE [LARGE SCALE GENOMIC DNA]</scope>
    <source>
        <strain evidence="7">MED-G84</strain>
    </source>
</reference>
<name>A0A368BIT8_9GAMM</name>
<dbReference type="Pfam" id="PF02195">
    <property type="entry name" value="ParB_N"/>
    <property type="match status" value="1"/>
</dbReference>
<proteinExistence type="inferred from homology"/>
<dbReference type="InterPro" id="IPR050336">
    <property type="entry name" value="Chromosome_partition/occlusion"/>
</dbReference>
<dbReference type="GO" id="GO:0003677">
    <property type="term" value="F:DNA binding"/>
    <property type="evidence" value="ECO:0007669"/>
    <property type="project" value="UniProtKB-KW"/>
</dbReference>
<dbReference type="NCBIfam" id="TIGR00180">
    <property type="entry name" value="parB_part"/>
    <property type="match status" value="1"/>
</dbReference>
<evidence type="ECO:0000313" key="7">
    <source>
        <dbReference type="EMBL" id="RCL37218.1"/>
    </source>
</evidence>
<evidence type="ECO:0000313" key="8">
    <source>
        <dbReference type="Proteomes" id="UP000253032"/>
    </source>
</evidence>
<dbReference type="InterPro" id="IPR036086">
    <property type="entry name" value="ParB/Sulfiredoxin_sf"/>
</dbReference>
<dbReference type="EMBL" id="QOPC01000028">
    <property type="protein sequence ID" value="RCL37218.1"/>
    <property type="molecule type" value="Genomic_DNA"/>
</dbReference>
<dbReference type="InterPro" id="IPR004437">
    <property type="entry name" value="ParB/RepB/Spo0J"/>
</dbReference>
<dbReference type="Gene3D" id="3.90.1530.30">
    <property type="match status" value="1"/>
</dbReference>
<evidence type="ECO:0000256" key="4">
    <source>
        <dbReference type="ARBA" id="ARBA00023125"/>
    </source>
</evidence>
<feature type="domain" description="ParB-like N-terminal" evidence="6">
    <location>
        <begin position="28"/>
        <end position="118"/>
    </location>
</feature>
<evidence type="ECO:0000259" key="6">
    <source>
        <dbReference type="SMART" id="SM00470"/>
    </source>
</evidence>
<evidence type="ECO:0000256" key="1">
    <source>
        <dbReference type="ARBA" id="ARBA00006295"/>
    </source>
</evidence>